<dbReference type="AlphaFoldDB" id="A0A2M4DGF5"/>
<sequence length="68" mass="7835">MLKVPIFLLLFFGRGRCSRNAENNKNTRPHMRWEFEIEQKNARIHGRDGGRGAGSACYAQLIPSSWED</sequence>
<dbReference type="EMBL" id="GGFL01012403">
    <property type="protein sequence ID" value="MBW76581.1"/>
    <property type="molecule type" value="Transcribed_RNA"/>
</dbReference>
<protein>
    <submittedName>
        <fullName evidence="2">Putative secreted protein</fullName>
    </submittedName>
</protein>
<evidence type="ECO:0000256" key="1">
    <source>
        <dbReference type="SAM" id="SignalP"/>
    </source>
</evidence>
<organism evidence="2">
    <name type="scientific">Anopheles darlingi</name>
    <name type="common">Mosquito</name>
    <dbReference type="NCBI Taxonomy" id="43151"/>
    <lineage>
        <taxon>Eukaryota</taxon>
        <taxon>Metazoa</taxon>
        <taxon>Ecdysozoa</taxon>
        <taxon>Arthropoda</taxon>
        <taxon>Hexapoda</taxon>
        <taxon>Insecta</taxon>
        <taxon>Pterygota</taxon>
        <taxon>Neoptera</taxon>
        <taxon>Endopterygota</taxon>
        <taxon>Diptera</taxon>
        <taxon>Nematocera</taxon>
        <taxon>Culicoidea</taxon>
        <taxon>Culicidae</taxon>
        <taxon>Anophelinae</taxon>
        <taxon>Anopheles</taxon>
    </lineage>
</organism>
<keyword evidence="1" id="KW-0732">Signal</keyword>
<name>A0A2M4DGF5_ANODA</name>
<evidence type="ECO:0000313" key="2">
    <source>
        <dbReference type="EMBL" id="MBW76581.1"/>
    </source>
</evidence>
<feature type="chain" id="PRO_5014669647" evidence="1">
    <location>
        <begin position="18"/>
        <end position="68"/>
    </location>
</feature>
<accession>A0A2M4DGF5</accession>
<proteinExistence type="predicted"/>
<reference evidence="2" key="1">
    <citation type="submission" date="2018-01" db="EMBL/GenBank/DDBJ databases">
        <title>An insight into the sialome of Amazonian anophelines.</title>
        <authorList>
            <person name="Ribeiro J.M."/>
            <person name="Scarpassa V."/>
            <person name="Calvo E."/>
        </authorList>
    </citation>
    <scope>NUCLEOTIDE SEQUENCE</scope>
</reference>
<feature type="signal peptide" evidence="1">
    <location>
        <begin position="1"/>
        <end position="17"/>
    </location>
</feature>